<dbReference type="OMA" id="ETYGQCK"/>
<feature type="compositionally biased region" description="Acidic residues" evidence="9">
    <location>
        <begin position="445"/>
        <end position="454"/>
    </location>
</feature>
<evidence type="ECO:0000313" key="12">
    <source>
        <dbReference type="Proteomes" id="UP000007322"/>
    </source>
</evidence>
<keyword evidence="3" id="KW-0808">Transferase</keyword>
<dbReference type="GO" id="GO:0005524">
    <property type="term" value="F:ATP binding"/>
    <property type="evidence" value="ECO:0007669"/>
    <property type="project" value="UniProtKB-KW"/>
</dbReference>
<dbReference type="OrthoDB" id="4062651at2759"/>
<evidence type="ECO:0000256" key="5">
    <source>
        <dbReference type="ARBA" id="ARBA00022777"/>
    </source>
</evidence>
<evidence type="ECO:0000256" key="8">
    <source>
        <dbReference type="ARBA" id="ARBA00048679"/>
    </source>
</evidence>
<organism evidence="11 12">
    <name type="scientific">Thermothelomyces thermophilus (strain ATCC 42464 / BCRC 31852 / DSM 1799)</name>
    <name type="common">Sporotrichum thermophile</name>
    <dbReference type="NCBI Taxonomy" id="573729"/>
    <lineage>
        <taxon>Eukaryota</taxon>
        <taxon>Fungi</taxon>
        <taxon>Dikarya</taxon>
        <taxon>Ascomycota</taxon>
        <taxon>Pezizomycotina</taxon>
        <taxon>Sordariomycetes</taxon>
        <taxon>Sordariomycetidae</taxon>
        <taxon>Sordariales</taxon>
        <taxon>Chaetomiaceae</taxon>
        <taxon>Thermothelomyces</taxon>
    </lineage>
</organism>
<dbReference type="KEGG" id="mtm:MYCTH_2306989"/>
<keyword evidence="4" id="KW-0547">Nucleotide-binding</keyword>
<feature type="domain" description="Protein kinase" evidence="10">
    <location>
        <begin position="11"/>
        <end position="404"/>
    </location>
</feature>
<dbReference type="GO" id="GO:0004674">
    <property type="term" value="F:protein serine/threonine kinase activity"/>
    <property type="evidence" value="ECO:0007669"/>
    <property type="project" value="UniProtKB-KW"/>
</dbReference>
<dbReference type="GeneID" id="11514091"/>
<dbReference type="HOGENOM" id="CLU_033273_0_0_1"/>
<evidence type="ECO:0000256" key="4">
    <source>
        <dbReference type="ARBA" id="ARBA00022741"/>
    </source>
</evidence>
<dbReference type="EMBL" id="CP003005">
    <property type="protein sequence ID" value="AEO59059.1"/>
    <property type="molecule type" value="Genomic_DNA"/>
</dbReference>
<accession>G2QF30</accession>
<comment type="catalytic activity">
    <reaction evidence="7">
        <text>L-threonyl-[protein] + ATP = O-phospho-L-threonyl-[protein] + ADP + H(+)</text>
        <dbReference type="Rhea" id="RHEA:46608"/>
        <dbReference type="Rhea" id="RHEA-COMP:11060"/>
        <dbReference type="Rhea" id="RHEA-COMP:11605"/>
        <dbReference type="ChEBI" id="CHEBI:15378"/>
        <dbReference type="ChEBI" id="CHEBI:30013"/>
        <dbReference type="ChEBI" id="CHEBI:30616"/>
        <dbReference type="ChEBI" id="CHEBI:61977"/>
        <dbReference type="ChEBI" id="CHEBI:456216"/>
        <dbReference type="EC" id="2.7.11.1"/>
    </reaction>
</comment>
<dbReference type="eggNOG" id="ENOG502SRF0">
    <property type="taxonomic scope" value="Eukaryota"/>
</dbReference>
<dbReference type="STRING" id="573729.G2QF30"/>
<evidence type="ECO:0000313" key="11">
    <source>
        <dbReference type="EMBL" id="AEO59059.1"/>
    </source>
</evidence>
<keyword evidence="12" id="KW-1185">Reference proteome</keyword>
<evidence type="ECO:0000256" key="1">
    <source>
        <dbReference type="ARBA" id="ARBA00012513"/>
    </source>
</evidence>
<feature type="region of interest" description="Disordered" evidence="9">
    <location>
        <begin position="442"/>
        <end position="472"/>
    </location>
</feature>
<evidence type="ECO:0000256" key="6">
    <source>
        <dbReference type="ARBA" id="ARBA00022840"/>
    </source>
</evidence>
<dbReference type="PROSITE" id="PS50011">
    <property type="entry name" value="PROTEIN_KINASE_DOM"/>
    <property type="match status" value="1"/>
</dbReference>
<dbReference type="InParanoid" id="G2QF30"/>
<dbReference type="Gene3D" id="1.10.510.10">
    <property type="entry name" value="Transferase(Phosphotransferase) domain 1"/>
    <property type="match status" value="1"/>
</dbReference>
<dbReference type="Proteomes" id="UP000007322">
    <property type="component" value="Chromosome 4"/>
</dbReference>
<comment type="catalytic activity">
    <reaction evidence="8">
        <text>L-seryl-[protein] + ATP = O-phospho-L-seryl-[protein] + ADP + H(+)</text>
        <dbReference type="Rhea" id="RHEA:17989"/>
        <dbReference type="Rhea" id="RHEA-COMP:9863"/>
        <dbReference type="Rhea" id="RHEA-COMP:11604"/>
        <dbReference type="ChEBI" id="CHEBI:15378"/>
        <dbReference type="ChEBI" id="CHEBI:29999"/>
        <dbReference type="ChEBI" id="CHEBI:30616"/>
        <dbReference type="ChEBI" id="CHEBI:83421"/>
        <dbReference type="ChEBI" id="CHEBI:456216"/>
        <dbReference type="EC" id="2.7.11.1"/>
    </reaction>
</comment>
<protein>
    <recommendedName>
        <fullName evidence="1">non-specific serine/threonine protein kinase</fullName>
        <ecNumber evidence="1">2.7.11.1</ecNumber>
    </recommendedName>
</protein>
<sequence>MAASNLPKSSYSLYKPLGDGLFLVRRSTDGEVLLARPFGPVPGDDGDDGDDGDATALLSVVNLLNHENLISIHDELVNVPVHFLSEKGGNVLPATIAGTTTTTTTSATGPRRMLLWDYPDAGTLRDVLDDYAPRDGNHGSGSGGGGDGFMPESFVWHVALGLLRALQWLHEGIRETYGVVAAAVADSPVDGDGGVGVGDGGCGRKRRWRRVRGRKEAEKDWMPVLHRDLRADNVFLQHPRGIETYGVVKLGNFGRCFVSGSVSASRETPVVAMEEEEYSAGLGALRERKARWDRYGTDVPKSQRPYTPGSELFAVGVLLYRMMSGRELPPAEECPDCGCFHITGDDAAEYNPCEHACVEDVNVDSVLQALSNYTRGLKGVVMLLLRLNRNDEWSASNVLDMAWPAYEEWAANTEDGRIYRDIFDDLWFRRQNQIRLRKRRRRAEEEEEADEAEMEQQQQQQRMELDDNVLVV</sequence>
<evidence type="ECO:0000256" key="7">
    <source>
        <dbReference type="ARBA" id="ARBA00047899"/>
    </source>
</evidence>
<keyword evidence="2" id="KW-0723">Serine/threonine-protein kinase</keyword>
<dbReference type="VEuPathDB" id="FungiDB:MYCTH_2306989"/>
<name>G2QF30_THET4</name>
<dbReference type="RefSeq" id="XP_003664304.1">
    <property type="nucleotide sequence ID" value="XM_003664256.1"/>
</dbReference>
<evidence type="ECO:0000256" key="3">
    <source>
        <dbReference type="ARBA" id="ARBA00022679"/>
    </source>
</evidence>
<evidence type="ECO:0000256" key="2">
    <source>
        <dbReference type="ARBA" id="ARBA00022527"/>
    </source>
</evidence>
<keyword evidence="5" id="KW-0418">Kinase</keyword>
<dbReference type="AlphaFoldDB" id="G2QF30"/>
<dbReference type="PANTHER" id="PTHR43671">
    <property type="entry name" value="SERINE/THREONINE-PROTEIN KINASE NEK"/>
    <property type="match status" value="1"/>
</dbReference>
<dbReference type="PANTHER" id="PTHR43671:SF98">
    <property type="entry name" value="SERINE_THREONINE-PROTEIN KINASE NEK11"/>
    <property type="match status" value="1"/>
</dbReference>
<evidence type="ECO:0000259" key="10">
    <source>
        <dbReference type="PROSITE" id="PS50011"/>
    </source>
</evidence>
<evidence type="ECO:0000256" key="9">
    <source>
        <dbReference type="SAM" id="MobiDB-lite"/>
    </source>
</evidence>
<keyword evidence="6" id="KW-0067">ATP-binding</keyword>
<gene>
    <name evidence="11" type="ORF">MYCTH_2306989</name>
</gene>
<dbReference type="InterPro" id="IPR050660">
    <property type="entry name" value="NEK_Ser/Thr_kinase"/>
</dbReference>
<dbReference type="InterPro" id="IPR011009">
    <property type="entry name" value="Kinase-like_dom_sf"/>
</dbReference>
<dbReference type="SUPFAM" id="SSF56112">
    <property type="entry name" value="Protein kinase-like (PK-like)"/>
    <property type="match status" value="1"/>
</dbReference>
<proteinExistence type="predicted"/>
<reference evidence="11 12" key="1">
    <citation type="journal article" date="2011" name="Nat. Biotechnol.">
        <title>Comparative genomic analysis of the thermophilic biomass-degrading fungi Myceliophthora thermophila and Thielavia terrestris.</title>
        <authorList>
            <person name="Berka R.M."/>
            <person name="Grigoriev I.V."/>
            <person name="Otillar R."/>
            <person name="Salamov A."/>
            <person name="Grimwood J."/>
            <person name="Reid I."/>
            <person name="Ishmael N."/>
            <person name="John T."/>
            <person name="Darmond C."/>
            <person name="Moisan M.-C."/>
            <person name="Henrissat B."/>
            <person name="Coutinho P.M."/>
            <person name="Lombard V."/>
            <person name="Natvig D.O."/>
            <person name="Lindquist E."/>
            <person name="Schmutz J."/>
            <person name="Lucas S."/>
            <person name="Harris P."/>
            <person name="Powlowski J."/>
            <person name="Bellemare A."/>
            <person name="Taylor D."/>
            <person name="Butler G."/>
            <person name="de Vries R.P."/>
            <person name="Allijn I.E."/>
            <person name="van den Brink J."/>
            <person name="Ushinsky S."/>
            <person name="Storms R."/>
            <person name="Powell A.J."/>
            <person name="Paulsen I.T."/>
            <person name="Elbourne L.D.H."/>
            <person name="Baker S.E."/>
            <person name="Magnuson J."/>
            <person name="LaBoissiere S."/>
            <person name="Clutterbuck A.J."/>
            <person name="Martinez D."/>
            <person name="Wogulis M."/>
            <person name="de Leon A.L."/>
            <person name="Rey M.W."/>
            <person name="Tsang A."/>
        </authorList>
    </citation>
    <scope>NUCLEOTIDE SEQUENCE [LARGE SCALE GENOMIC DNA]</scope>
    <source>
        <strain evidence="12">ATCC 42464 / BCRC 31852 / DSM 1799</strain>
    </source>
</reference>
<dbReference type="InterPro" id="IPR000719">
    <property type="entry name" value="Prot_kinase_dom"/>
</dbReference>
<dbReference type="EC" id="2.7.11.1" evidence="1"/>